<dbReference type="EMBL" id="JBHTCG010000004">
    <property type="protein sequence ID" value="MFC7382179.1"/>
    <property type="molecule type" value="Genomic_DNA"/>
</dbReference>
<protein>
    <submittedName>
        <fullName evidence="2">Uncharacterized protein</fullName>
    </submittedName>
</protein>
<keyword evidence="3" id="KW-1185">Reference proteome</keyword>
<dbReference type="Proteomes" id="UP001596496">
    <property type="component" value="Unassembled WGS sequence"/>
</dbReference>
<proteinExistence type="predicted"/>
<dbReference type="RefSeq" id="WP_380825332.1">
    <property type="nucleotide sequence ID" value="NZ_JBHTCG010000004.1"/>
</dbReference>
<evidence type="ECO:0000313" key="3">
    <source>
        <dbReference type="Proteomes" id="UP001596496"/>
    </source>
</evidence>
<evidence type="ECO:0000256" key="1">
    <source>
        <dbReference type="SAM" id="MobiDB-lite"/>
    </source>
</evidence>
<feature type="region of interest" description="Disordered" evidence="1">
    <location>
        <begin position="34"/>
        <end position="55"/>
    </location>
</feature>
<comment type="caution">
    <text evidence="2">The sequence shown here is derived from an EMBL/GenBank/DDBJ whole genome shotgun (WGS) entry which is preliminary data.</text>
</comment>
<reference evidence="3" key="1">
    <citation type="journal article" date="2019" name="Int. J. Syst. Evol. Microbiol.">
        <title>The Global Catalogue of Microorganisms (GCM) 10K type strain sequencing project: providing services to taxonomists for standard genome sequencing and annotation.</title>
        <authorList>
            <consortium name="The Broad Institute Genomics Platform"/>
            <consortium name="The Broad Institute Genome Sequencing Center for Infectious Disease"/>
            <person name="Wu L."/>
            <person name="Ma J."/>
        </authorList>
    </citation>
    <scope>NUCLEOTIDE SEQUENCE [LARGE SCALE GENOMIC DNA]</scope>
    <source>
        <strain evidence="3">CECT 7649</strain>
    </source>
</reference>
<organism evidence="2 3">
    <name type="scientific">Sphaerisporangium rhizosphaerae</name>
    <dbReference type="NCBI Taxonomy" id="2269375"/>
    <lineage>
        <taxon>Bacteria</taxon>
        <taxon>Bacillati</taxon>
        <taxon>Actinomycetota</taxon>
        <taxon>Actinomycetes</taxon>
        <taxon>Streptosporangiales</taxon>
        <taxon>Streptosporangiaceae</taxon>
        <taxon>Sphaerisporangium</taxon>
    </lineage>
</organism>
<sequence length="188" mass="20120">MVGQPQAELGVQAGLPDRLGLAEQLHHPAERVHHLGKVVPREPPPAGRRPEQPRLGRDLPCLLLANPPGHHGRVGAGLQGRPVLGELPIALGHLTASRDERLALGHVDSLRLDKEIERGVDPMRSEQPAEPVVQARHDRVLADIDVSGVHDAVGQRVLLREAAPVIGRVVHPVALHPALTGPAEQQPA</sequence>
<evidence type="ECO:0000313" key="2">
    <source>
        <dbReference type="EMBL" id="MFC7382179.1"/>
    </source>
</evidence>
<gene>
    <name evidence="2" type="ORF">ACFQSB_08175</name>
</gene>
<accession>A0ABW2NYD0</accession>
<name>A0ABW2NYD0_9ACTN</name>